<dbReference type="Pfam" id="PF02498">
    <property type="entry name" value="Bro-N"/>
    <property type="match status" value="1"/>
</dbReference>
<reference evidence="2 3" key="1">
    <citation type="submission" date="2017-09" db="EMBL/GenBank/DDBJ databases">
        <title>Biodiversity and function of Thalassospira species in the particle-attached aromatic-hydrocarbon-degrading consortia from the surface seawater of the South China Sea.</title>
        <authorList>
            <person name="Dong C."/>
            <person name="Liu R."/>
            <person name="Shao Z."/>
        </authorList>
    </citation>
    <scope>NUCLEOTIDE SEQUENCE [LARGE SCALE GENOMIC DNA]</scope>
    <source>
        <strain evidence="2 3">CSC1P2</strain>
    </source>
</reference>
<dbReference type="Proteomes" id="UP000233597">
    <property type="component" value="Unassembled WGS sequence"/>
</dbReference>
<dbReference type="EMBL" id="NWTK01000005">
    <property type="protein sequence ID" value="PKR54422.1"/>
    <property type="molecule type" value="Genomic_DNA"/>
</dbReference>
<dbReference type="SMART" id="SM01040">
    <property type="entry name" value="Bro-N"/>
    <property type="match status" value="1"/>
</dbReference>
<proteinExistence type="predicted"/>
<gene>
    <name evidence="2" type="ORF">COO20_09845</name>
</gene>
<organism evidence="2 3">
    <name type="scientific">Thalassospira marina</name>
    <dbReference type="NCBI Taxonomy" id="2048283"/>
    <lineage>
        <taxon>Bacteria</taxon>
        <taxon>Pseudomonadati</taxon>
        <taxon>Pseudomonadota</taxon>
        <taxon>Alphaproteobacteria</taxon>
        <taxon>Rhodospirillales</taxon>
        <taxon>Thalassospiraceae</taxon>
        <taxon>Thalassospira</taxon>
    </lineage>
</organism>
<sequence length="275" mass="30426">MTASSLPDCVRFHDTDLSIIDRNGVPWITAPDLARALGYSRADKIGKLFRANQSEFNDAMAHTLETRSRGQVAARPVRIFSPRGCHLIAMFARTDRAKEFRRWVLDVLEGLEQPAPAPARVVRSRALTRTDQRLINQRAQQILSQHFPDIRNELARQAQAALDGGQVPDIAALDVVDPHYFSRAPHYAPFQEGMGIVRVDGRFVVFDASDWRVSAGARVVAVSVGDGRLMLADIADAMAGQSWFDRCMMARPQPGSGMRPVVVVIGRVVWAEGQA</sequence>
<feature type="domain" description="Bro-N" evidence="1">
    <location>
        <begin position="3"/>
        <end position="115"/>
    </location>
</feature>
<dbReference type="OrthoDB" id="9808959at2"/>
<protein>
    <recommendedName>
        <fullName evidence="1">Bro-N domain-containing protein</fullName>
    </recommendedName>
</protein>
<evidence type="ECO:0000259" key="1">
    <source>
        <dbReference type="PROSITE" id="PS51750"/>
    </source>
</evidence>
<evidence type="ECO:0000313" key="2">
    <source>
        <dbReference type="EMBL" id="PKR54422.1"/>
    </source>
</evidence>
<dbReference type="AlphaFoldDB" id="A0A2N3KV36"/>
<dbReference type="PROSITE" id="PS51750">
    <property type="entry name" value="BRO_N"/>
    <property type="match status" value="1"/>
</dbReference>
<name>A0A2N3KV36_9PROT</name>
<dbReference type="RefSeq" id="WP_101266025.1">
    <property type="nucleotide sequence ID" value="NZ_NWTK01000005.1"/>
</dbReference>
<comment type="caution">
    <text evidence="2">The sequence shown here is derived from an EMBL/GenBank/DDBJ whole genome shotgun (WGS) entry which is preliminary data.</text>
</comment>
<dbReference type="InterPro" id="IPR003497">
    <property type="entry name" value="BRO_N_domain"/>
</dbReference>
<evidence type="ECO:0000313" key="3">
    <source>
        <dbReference type="Proteomes" id="UP000233597"/>
    </source>
</evidence>
<accession>A0A2N3KV36</accession>